<dbReference type="InterPro" id="IPR050171">
    <property type="entry name" value="MFS_Transporters"/>
</dbReference>
<feature type="transmembrane region" description="Helical" evidence="7">
    <location>
        <begin position="7"/>
        <end position="23"/>
    </location>
</feature>
<feature type="transmembrane region" description="Helical" evidence="7">
    <location>
        <begin position="168"/>
        <end position="190"/>
    </location>
</feature>
<feature type="transmembrane region" description="Helical" evidence="7">
    <location>
        <begin position="234"/>
        <end position="255"/>
    </location>
</feature>
<organism evidence="8 9">
    <name type="scientific">Aquicella siphonis</name>
    <dbReference type="NCBI Taxonomy" id="254247"/>
    <lineage>
        <taxon>Bacteria</taxon>
        <taxon>Pseudomonadati</taxon>
        <taxon>Pseudomonadota</taxon>
        <taxon>Gammaproteobacteria</taxon>
        <taxon>Legionellales</taxon>
        <taxon>Coxiellaceae</taxon>
        <taxon>Aquicella</taxon>
    </lineage>
</organism>
<evidence type="ECO:0000313" key="8">
    <source>
        <dbReference type="EMBL" id="VVC75194.1"/>
    </source>
</evidence>
<accession>A0A5E4PED5</accession>
<protein>
    <recommendedName>
        <fullName evidence="10">Major facilitator superfamily (MFS) profile domain-containing protein</fullName>
    </recommendedName>
</protein>
<evidence type="ECO:0000256" key="4">
    <source>
        <dbReference type="ARBA" id="ARBA00022692"/>
    </source>
</evidence>
<gene>
    <name evidence="8" type="ORF">AQUSIP_04810</name>
</gene>
<evidence type="ECO:0000313" key="9">
    <source>
        <dbReference type="Proteomes" id="UP000324194"/>
    </source>
</evidence>
<comment type="subcellular location">
    <subcellularLocation>
        <location evidence="1">Cell membrane</location>
        <topology evidence="1">Multi-pass membrane protein</topology>
    </subcellularLocation>
</comment>
<dbReference type="Proteomes" id="UP000324194">
    <property type="component" value="Chromosome 1"/>
</dbReference>
<feature type="transmembrane region" description="Helical" evidence="7">
    <location>
        <begin position="142"/>
        <end position="162"/>
    </location>
</feature>
<evidence type="ECO:0000256" key="7">
    <source>
        <dbReference type="SAM" id="Phobius"/>
    </source>
</evidence>
<keyword evidence="5 7" id="KW-1133">Transmembrane helix</keyword>
<sequence length="277" mass="29869">MNLMETASNLGLGLAAVIISVFLDHDLRLLAVFSSILLAGAAMLLLFFPPSLSSSPRARVSSHDSSLSSHASSMRLTLLTVFCSLFFVGLIISQLGSTYSLFVHHAFPHYHLGGFGWLFALNTFLVVLLQTPLACHLRRYPPVLIMGAGAFLLGSGMFTLIFALHFSLVILACLLYTTGEMLFFSVAQLICYEQAPADKKGLVLGGYRLVYAVSRILGPAAGSYLYEGFGAACLWFVCGLIGTVCLAAAVIYHYYIEELIPMQPLTNGASAANRAPE</sequence>
<evidence type="ECO:0000256" key="5">
    <source>
        <dbReference type="ARBA" id="ARBA00022989"/>
    </source>
</evidence>
<dbReference type="InterPro" id="IPR036259">
    <property type="entry name" value="MFS_trans_sf"/>
</dbReference>
<dbReference type="GO" id="GO:0022857">
    <property type="term" value="F:transmembrane transporter activity"/>
    <property type="evidence" value="ECO:0007669"/>
    <property type="project" value="InterPro"/>
</dbReference>
<feature type="transmembrane region" description="Helical" evidence="7">
    <location>
        <begin position="29"/>
        <end position="48"/>
    </location>
</feature>
<keyword evidence="4 7" id="KW-0812">Transmembrane</keyword>
<dbReference type="KEGG" id="asip:AQUSIP_04810"/>
<dbReference type="Gene3D" id="1.20.1250.20">
    <property type="entry name" value="MFS general substrate transporter like domains"/>
    <property type="match status" value="1"/>
</dbReference>
<evidence type="ECO:0008006" key="10">
    <source>
        <dbReference type="Google" id="ProtNLM"/>
    </source>
</evidence>
<dbReference type="AlphaFoldDB" id="A0A5E4PED5"/>
<keyword evidence="3" id="KW-1003">Cell membrane</keyword>
<dbReference type="Pfam" id="PF07690">
    <property type="entry name" value="MFS_1"/>
    <property type="match status" value="1"/>
</dbReference>
<keyword evidence="2" id="KW-0813">Transport</keyword>
<dbReference type="GO" id="GO:0005886">
    <property type="term" value="C:plasma membrane"/>
    <property type="evidence" value="ECO:0007669"/>
    <property type="project" value="UniProtKB-SubCell"/>
</dbReference>
<feature type="transmembrane region" description="Helical" evidence="7">
    <location>
        <begin position="115"/>
        <end position="135"/>
    </location>
</feature>
<reference evidence="8 9" key="1">
    <citation type="submission" date="2019-08" db="EMBL/GenBank/DDBJ databases">
        <authorList>
            <person name="Guy L."/>
        </authorList>
    </citation>
    <scope>NUCLEOTIDE SEQUENCE [LARGE SCALE GENOMIC DNA]</scope>
    <source>
        <strain evidence="8 9">SGT-108</strain>
    </source>
</reference>
<evidence type="ECO:0000256" key="6">
    <source>
        <dbReference type="ARBA" id="ARBA00023136"/>
    </source>
</evidence>
<proteinExistence type="predicted"/>
<evidence type="ECO:0000256" key="3">
    <source>
        <dbReference type="ARBA" id="ARBA00022475"/>
    </source>
</evidence>
<dbReference type="SUPFAM" id="SSF103473">
    <property type="entry name" value="MFS general substrate transporter"/>
    <property type="match status" value="1"/>
</dbReference>
<dbReference type="InterPro" id="IPR011701">
    <property type="entry name" value="MFS"/>
</dbReference>
<evidence type="ECO:0000256" key="1">
    <source>
        <dbReference type="ARBA" id="ARBA00004651"/>
    </source>
</evidence>
<dbReference type="PANTHER" id="PTHR23517">
    <property type="entry name" value="RESISTANCE PROTEIN MDTM, PUTATIVE-RELATED-RELATED"/>
    <property type="match status" value="1"/>
</dbReference>
<feature type="transmembrane region" description="Helical" evidence="7">
    <location>
        <begin position="76"/>
        <end position="95"/>
    </location>
</feature>
<evidence type="ECO:0000256" key="2">
    <source>
        <dbReference type="ARBA" id="ARBA00022448"/>
    </source>
</evidence>
<name>A0A5E4PED5_9COXI</name>
<dbReference type="PANTHER" id="PTHR23517:SF3">
    <property type="entry name" value="INTEGRAL MEMBRANE TRANSPORT PROTEIN"/>
    <property type="match status" value="1"/>
</dbReference>
<keyword evidence="9" id="KW-1185">Reference proteome</keyword>
<keyword evidence="6 7" id="KW-0472">Membrane</keyword>
<dbReference type="EMBL" id="LR699119">
    <property type="protein sequence ID" value="VVC75194.1"/>
    <property type="molecule type" value="Genomic_DNA"/>
</dbReference>